<keyword evidence="3" id="KW-1185">Reference proteome</keyword>
<reference evidence="2 3" key="1">
    <citation type="submission" date="2020-11" db="EMBL/GenBank/DDBJ databases">
        <authorList>
            <person name="Sun Q."/>
        </authorList>
    </citation>
    <scope>NUCLEOTIDE SEQUENCE [LARGE SCALE GENOMIC DNA]</scope>
    <source>
        <strain evidence="2 3">P8398</strain>
    </source>
</reference>
<organism evidence="2 3">
    <name type="scientific">Massilia antarctica</name>
    <dbReference type="NCBI Taxonomy" id="2765360"/>
    <lineage>
        <taxon>Bacteria</taxon>
        <taxon>Pseudomonadati</taxon>
        <taxon>Pseudomonadota</taxon>
        <taxon>Betaproteobacteria</taxon>
        <taxon>Burkholderiales</taxon>
        <taxon>Oxalobacteraceae</taxon>
        <taxon>Telluria group</taxon>
        <taxon>Massilia</taxon>
    </lineage>
</organism>
<name>A0AA48W7I8_9BURK</name>
<evidence type="ECO:0000313" key="3">
    <source>
        <dbReference type="Proteomes" id="UP000662888"/>
    </source>
</evidence>
<dbReference type="InterPro" id="IPR002513">
    <property type="entry name" value="Tn3_Tnp_DDE_dom"/>
</dbReference>
<evidence type="ECO:0000259" key="1">
    <source>
        <dbReference type="Pfam" id="PF01526"/>
    </source>
</evidence>
<dbReference type="Pfam" id="PF01526">
    <property type="entry name" value="DDE_Tnp_Tn3"/>
    <property type="match status" value="1"/>
</dbReference>
<dbReference type="EMBL" id="CP065053">
    <property type="protein sequence ID" value="QPI47850.1"/>
    <property type="molecule type" value="Genomic_DNA"/>
</dbReference>
<proteinExistence type="predicted"/>
<sequence>MILRRLGTDHRKNRRYFAFHERGRVIRTQFLLKYIDDVELRRTIHARRMT</sequence>
<protein>
    <submittedName>
        <fullName evidence="2">Tn3 family transposase</fullName>
    </submittedName>
</protein>
<feature type="domain" description="Tn3 transposase DDE" evidence="1">
    <location>
        <begin position="1"/>
        <end position="46"/>
    </location>
</feature>
<evidence type="ECO:0000313" key="2">
    <source>
        <dbReference type="EMBL" id="QPI47850.1"/>
    </source>
</evidence>
<accession>A0AA48W7I8</accession>
<dbReference type="Proteomes" id="UP000662888">
    <property type="component" value="Chromosome"/>
</dbReference>
<gene>
    <name evidence="2" type="ORF">IV454_20030</name>
</gene>